<name>A0A2U2J435_9SPHN</name>
<dbReference type="Proteomes" id="UP000245916">
    <property type="component" value="Unassembled WGS sequence"/>
</dbReference>
<evidence type="ECO:0000313" key="1">
    <source>
        <dbReference type="EMBL" id="PWG03095.1"/>
    </source>
</evidence>
<dbReference type="NCBIfam" id="TIGR04433">
    <property type="entry name" value="UrcA_uranyl"/>
    <property type="match status" value="1"/>
</dbReference>
<reference evidence="1 2" key="1">
    <citation type="submission" date="2018-05" db="EMBL/GenBank/DDBJ databases">
        <title>Genome of Sphingosinicella humi QZX222.</title>
        <authorList>
            <person name="Qiao Z."/>
            <person name="Wang G."/>
        </authorList>
    </citation>
    <scope>NUCLEOTIDE SEQUENCE [LARGE SCALE GENOMIC DNA]</scope>
    <source>
        <strain evidence="1 2">QZX222</strain>
    </source>
</reference>
<evidence type="ECO:0008006" key="3">
    <source>
        <dbReference type="Google" id="ProtNLM"/>
    </source>
</evidence>
<comment type="caution">
    <text evidence="1">The sequence shown here is derived from an EMBL/GenBank/DDBJ whole genome shotgun (WGS) entry which is preliminary data.</text>
</comment>
<dbReference type="AlphaFoldDB" id="A0A2U2J435"/>
<dbReference type="InterPro" id="IPR030972">
    <property type="entry name" value="UrcA_uranyl"/>
</dbReference>
<accession>A0A2U2J435</accession>
<keyword evidence="2" id="KW-1185">Reference proteome</keyword>
<proteinExistence type="predicted"/>
<organism evidence="1 2">
    <name type="scientific">Allosphingosinicella humi</name>
    <dbReference type="NCBI Taxonomy" id="2068657"/>
    <lineage>
        <taxon>Bacteria</taxon>
        <taxon>Pseudomonadati</taxon>
        <taxon>Pseudomonadota</taxon>
        <taxon>Alphaproteobacteria</taxon>
        <taxon>Sphingomonadales</taxon>
        <taxon>Sphingomonadaceae</taxon>
        <taxon>Allosphingosinicella</taxon>
    </lineage>
</organism>
<protein>
    <recommendedName>
        <fullName evidence="3">UrcA family protein</fullName>
    </recommendedName>
</protein>
<gene>
    <name evidence="1" type="ORF">DF286_09635</name>
</gene>
<dbReference type="EMBL" id="QFFF01000001">
    <property type="protein sequence ID" value="PWG03095.1"/>
    <property type="molecule type" value="Genomic_DNA"/>
</dbReference>
<sequence>MLPPIGRASCRTPVQEGPDKMKNIIALAALTMAGFAAVPCQAQPNAAEDGFIAFVPYGDLNLASAAGARRLESRVEAAADRICGVPQAPGLAEALRVQDCRDDVLNSARPQVSRAMAMNDKGVIAFASR</sequence>
<evidence type="ECO:0000313" key="2">
    <source>
        <dbReference type="Proteomes" id="UP000245916"/>
    </source>
</evidence>